<name>A0ABP0X8N1_9BRYO</name>
<dbReference type="PANTHER" id="PTHR45914:SF12">
    <property type="entry name" value="TRANSCRIPTION FACTOR BHLH87"/>
    <property type="match status" value="1"/>
</dbReference>
<dbReference type="InterPro" id="IPR045843">
    <property type="entry name" value="IND-like"/>
</dbReference>
<evidence type="ECO:0000256" key="3">
    <source>
        <dbReference type="ARBA" id="ARBA00023163"/>
    </source>
</evidence>
<evidence type="ECO:0000256" key="2">
    <source>
        <dbReference type="ARBA" id="ARBA00023015"/>
    </source>
</evidence>
<proteinExistence type="predicted"/>
<keyword evidence="4" id="KW-0539">Nucleus</keyword>
<sequence length="302" mass="32011">MVYNNNYLKYSSFNNSNGGGGGQIRPDQVLQGGCGGGFESPMKLAAAQQSLEVPTSRRRGGGLLLDGVLRSTRSAAIAAAGIPNGSAAQSASLFAAAAPPGLSHEIELGDGDNLPNKVASMRAILFRASLPLPTAAEIESSRPKRRNVRISKDPQSVAARHRRERISDRIRVLQRLVPGGTKMDTASMLDEAIHYVKFLKLQLQTLEQLGNGSCDLRYNGAIGGQSSLVPPTRPFDLNCAVYNQVTSSCEPGAPLVATVSLSTDSPATSHLSSEVWPSATSVSRHFGGPGQFSDPLQEQFCH</sequence>
<evidence type="ECO:0000256" key="4">
    <source>
        <dbReference type="ARBA" id="ARBA00023242"/>
    </source>
</evidence>
<dbReference type="InterPro" id="IPR011598">
    <property type="entry name" value="bHLH_dom"/>
</dbReference>
<reference evidence="7" key="1">
    <citation type="submission" date="2024-02" db="EMBL/GenBank/DDBJ databases">
        <authorList>
            <consortium name="ELIXIR-Norway"/>
            <consortium name="Elixir Norway"/>
        </authorList>
    </citation>
    <scope>NUCLEOTIDE SEQUENCE</scope>
</reference>
<evidence type="ECO:0000256" key="1">
    <source>
        <dbReference type="ARBA" id="ARBA00004123"/>
    </source>
</evidence>
<dbReference type="Pfam" id="PF00010">
    <property type="entry name" value="HLH"/>
    <property type="match status" value="1"/>
</dbReference>
<dbReference type="Proteomes" id="UP001497444">
    <property type="component" value="Chromosome 6"/>
</dbReference>
<dbReference type="InterPro" id="IPR036638">
    <property type="entry name" value="HLH_DNA-bd_sf"/>
</dbReference>
<evidence type="ECO:0000313" key="7">
    <source>
        <dbReference type="EMBL" id="CAK9275012.1"/>
    </source>
</evidence>
<dbReference type="PANTHER" id="PTHR45914">
    <property type="entry name" value="TRANSCRIPTION FACTOR HEC3-RELATED"/>
    <property type="match status" value="1"/>
</dbReference>
<keyword evidence="8" id="KW-1185">Reference proteome</keyword>
<dbReference type="SMART" id="SM00353">
    <property type="entry name" value="HLH"/>
    <property type="match status" value="1"/>
</dbReference>
<protein>
    <recommendedName>
        <fullName evidence="6">BHLH domain-containing protein</fullName>
    </recommendedName>
</protein>
<keyword evidence="3" id="KW-0804">Transcription</keyword>
<gene>
    <name evidence="7" type="ORF">CSSPJE1EN1_LOCUS20490</name>
</gene>
<organism evidence="7 8">
    <name type="scientific">Sphagnum jensenii</name>
    <dbReference type="NCBI Taxonomy" id="128206"/>
    <lineage>
        <taxon>Eukaryota</taxon>
        <taxon>Viridiplantae</taxon>
        <taxon>Streptophyta</taxon>
        <taxon>Embryophyta</taxon>
        <taxon>Bryophyta</taxon>
        <taxon>Sphagnophytina</taxon>
        <taxon>Sphagnopsida</taxon>
        <taxon>Sphagnales</taxon>
        <taxon>Sphagnaceae</taxon>
        <taxon>Sphagnum</taxon>
    </lineage>
</organism>
<evidence type="ECO:0000256" key="5">
    <source>
        <dbReference type="SAM" id="MobiDB-lite"/>
    </source>
</evidence>
<keyword evidence="2" id="KW-0805">Transcription regulation</keyword>
<dbReference type="CDD" id="cd11454">
    <property type="entry name" value="bHLH_AtIND_like"/>
    <property type="match status" value="1"/>
</dbReference>
<evidence type="ECO:0000259" key="6">
    <source>
        <dbReference type="PROSITE" id="PS50888"/>
    </source>
</evidence>
<dbReference type="SUPFAM" id="SSF47459">
    <property type="entry name" value="HLH, helix-loop-helix DNA-binding domain"/>
    <property type="match status" value="1"/>
</dbReference>
<accession>A0ABP0X8N1</accession>
<dbReference type="EMBL" id="OZ020101">
    <property type="protein sequence ID" value="CAK9275012.1"/>
    <property type="molecule type" value="Genomic_DNA"/>
</dbReference>
<comment type="subcellular location">
    <subcellularLocation>
        <location evidence="1">Nucleus</location>
    </subcellularLocation>
</comment>
<feature type="domain" description="BHLH" evidence="6">
    <location>
        <begin position="150"/>
        <end position="199"/>
    </location>
</feature>
<evidence type="ECO:0000313" key="8">
    <source>
        <dbReference type="Proteomes" id="UP001497444"/>
    </source>
</evidence>
<dbReference type="Gene3D" id="4.10.280.10">
    <property type="entry name" value="Helix-loop-helix DNA-binding domain"/>
    <property type="match status" value="1"/>
</dbReference>
<dbReference type="PROSITE" id="PS50888">
    <property type="entry name" value="BHLH"/>
    <property type="match status" value="1"/>
</dbReference>
<feature type="region of interest" description="Disordered" evidence="5">
    <location>
        <begin position="138"/>
        <end position="162"/>
    </location>
</feature>